<feature type="binding site" evidence="1">
    <location>
        <position position="99"/>
    </location>
    <ligand>
        <name>S-adenosyl-L-methionine</name>
        <dbReference type="ChEBI" id="CHEBI:59789"/>
    </ligand>
</feature>
<dbReference type="PANTHER" id="PTHR37426">
    <property type="entry name" value="RIBOSOMAL RNA LARGE SUBUNIT METHYLTRANSFERASE J"/>
    <property type="match status" value="1"/>
</dbReference>
<proteinExistence type="inferred from homology"/>
<dbReference type="Pfam" id="PF04378">
    <property type="entry name" value="RsmJ"/>
    <property type="match status" value="1"/>
</dbReference>
<accession>A0A0S2JY30</accession>
<feature type="binding site" evidence="1">
    <location>
        <begin position="142"/>
        <end position="143"/>
    </location>
    <ligand>
        <name>S-adenosyl-L-methionine</name>
        <dbReference type="ChEBI" id="CHEBI:59789"/>
    </ligand>
</feature>
<dbReference type="Proteomes" id="UP000061457">
    <property type="component" value="Chromosome I"/>
</dbReference>
<feature type="binding site" evidence="1">
    <location>
        <position position="117"/>
    </location>
    <ligand>
        <name>S-adenosyl-L-methionine</name>
        <dbReference type="ChEBI" id="CHEBI:59789"/>
    </ligand>
</feature>
<keyword evidence="1 2" id="KW-0808">Transferase</keyword>
<comment type="function">
    <text evidence="1">Specifically methylates the adenine in position 2030 of 23S rRNA.</text>
</comment>
<dbReference type="OrthoDB" id="9791274at2"/>
<feature type="binding site" evidence="1">
    <location>
        <position position="163"/>
    </location>
    <ligand>
        <name>S-adenosyl-L-methionine</name>
        <dbReference type="ChEBI" id="CHEBI:59789"/>
    </ligand>
</feature>
<dbReference type="Gene3D" id="3.40.50.150">
    <property type="entry name" value="Vaccinia Virus protein VP39"/>
    <property type="match status" value="1"/>
</dbReference>
<name>A0A0S2JY30_9GAMM</name>
<dbReference type="SUPFAM" id="SSF53335">
    <property type="entry name" value="S-adenosyl-L-methionine-dependent methyltransferases"/>
    <property type="match status" value="1"/>
</dbReference>
<dbReference type="STRING" id="161398.PP2015_528"/>
<evidence type="ECO:0000256" key="1">
    <source>
        <dbReference type="HAMAP-Rule" id="MF_00934"/>
    </source>
</evidence>
<feature type="binding site" evidence="1">
    <location>
        <position position="19"/>
    </location>
    <ligand>
        <name>S-adenosyl-L-methionine</name>
        <dbReference type="ChEBI" id="CHEBI:59789"/>
    </ligand>
</feature>
<dbReference type="AlphaFoldDB" id="A0A0S2JY30"/>
<keyword evidence="1" id="KW-0694">RNA-binding</keyword>
<reference evidence="2 3" key="1">
    <citation type="submission" date="2015-11" db="EMBL/GenBank/DDBJ databases">
        <authorList>
            <person name="Zhang Y."/>
            <person name="Guo Z."/>
        </authorList>
    </citation>
    <scope>NUCLEOTIDE SEQUENCE [LARGE SCALE GENOMIC DNA]</scope>
    <source>
        <strain evidence="2 3">KCTC 12086</strain>
    </source>
</reference>
<dbReference type="GO" id="GO:0036307">
    <property type="term" value="F:23S rRNA (adenine(2030)-N(6))-methyltransferase activity"/>
    <property type="evidence" value="ECO:0007669"/>
    <property type="project" value="UniProtKB-UniRule"/>
</dbReference>
<feature type="binding site" evidence="1">
    <location>
        <position position="42"/>
    </location>
    <ligand>
        <name>S-adenosyl-L-methionine</name>
        <dbReference type="ChEBI" id="CHEBI:59789"/>
    </ligand>
</feature>
<comment type="similarity">
    <text evidence="1">Belongs to the RlmJ family.</text>
</comment>
<feature type="active site" description="Proton acceptor" evidence="1">
    <location>
        <position position="163"/>
    </location>
</feature>
<comment type="catalytic activity">
    <reaction evidence="1">
        <text>adenosine(2030) in 23S rRNA + S-adenosyl-L-methionine = N(6)-methyladenosine(2030) in 23S rRNA + S-adenosyl-L-homocysteine + H(+)</text>
        <dbReference type="Rhea" id="RHEA:43736"/>
        <dbReference type="Rhea" id="RHEA-COMP:10668"/>
        <dbReference type="Rhea" id="RHEA-COMP:10669"/>
        <dbReference type="ChEBI" id="CHEBI:15378"/>
        <dbReference type="ChEBI" id="CHEBI:57856"/>
        <dbReference type="ChEBI" id="CHEBI:59789"/>
        <dbReference type="ChEBI" id="CHEBI:74411"/>
        <dbReference type="ChEBI" id="CHEBI:74449"/>
        <dbReference type="EC" id="2.1.1.266"/>
    </reaction>
</comment>
<dbReference type="EMBL" id="CP013187">
    <property type="protein sequence ID" value="ALO41050.1"/>
    <property type="molecule type" value="Genomic_DNA"/>
</dbReference>
<dbReference type="GO" id="GO:0070475">
    <property type="term" value="P:rRNA base methylation"/>
    <property type="evidence" value="ECO:0007669"/>
    <property type="project" value="UniProtKB-UniRule"/>
</dbReference>
<dbReference type="GO" id="GO:0005829">
    <property type="term" value="C:cytosol"/>
    <property type="evidence" value="ECO:0007669"/>
    <property type="project" value="TreeGrafter"/>
</dbReference>
<evidence type="ECO:0000313" key="2">
    <source>
        <dbReference type="EMBL" id="ALO41050.1"/>
    </source>
</evidence>
<dbReference type="EC" id="2.1.1.266" evidence="1"/>
<keyword evidence="3" id="KW-1185">Reference proteome</keyword>
<protein>
    <recommendedName>
        <fullName evidence="1">Ribosomal RNA large subunit methyltransferase J</fullName>
        <ecNumber evidence="1">2.1.1.266</ecNumber>
    </recommendedName>
    <alternativeName>
        <fullName evidence="1">23S rRNA (adenine(2030)-N6)-methyltransferase</fullName>
    </alternativeName>
    <alternativeName>
        <fullName evidence="1">23S rRNA m6A2030 methyltransferase</fullName>
    </alternativeName>
</protein>
<dbReference type="KEGG" id="pphe:PP2015_528"/>
<feature type="site" description="Interaction with substrate rRNA" evidence="1">
    <location>
        <position position="4"/>
    </location>
</feature>
<keyword evidence="1" id="KW-0698">rRNA processing</keyword>
<dbReference type="InterPro" id="IPR007473">
    <property type="entry name" value="RlmJ"/>
</dbReference>
<keyword evidence="1" id="KW-0949">S-adenosyl-L-methionine</keyword>
<comment type="subunit">
    <text evidence="1">Monomer.</text>
</comment>
<dbReference type="HAMAP" id="MF_00934">
    <property type="entry name" value="23SrRNA_methyltr_J"/>
    <property type="match status" value="1"/>
</dbReference>
<keyword evidence="1 2" id="KW-0489">Methyltransferase</keyword>
<dbReference type="GO" id="GO:0003723">
    <property type="term" value="F:RNA binding"/>
    <property type="evidence" value="ECO:0007669"/>
    <property type="project" value="UniProtKB-UniRule"/>
</dbReference>
<sequence>MLSYRHSFHAGNPADIIKHLVLAQVLEYMTKKDKPFDYIDTHSGAGFFELAGADSQKTQEYLDGIGKLWHYQGQNQAILDFVELVKDMNEASLAFYPGSPKVAEQFLRRQDKGWFFELHPQDLALLEKNTQHKKSLRVKGEDGFKGLQGLVPPTSRRACVLMDPPYEIKTDYQHAVKMIIKAHKKFNSGTYMIWYPVVDRERIDLMEQTLKESGIRNIQLFELATSADTDVHGMTASGMMVINPPWTLKKTMDDVLPELVDLLSDEDGFFRSEQLVDE</sequence>
<dbReference type="RefSeq" id="WP_058028814.1">
    <property type="nucleotide sequence ID" value="NZ_CP013187.1"/>
</dbReference>
<gene>
    <name evidence="1" type="primary">rlmJ</name>
    <name evidence="2" type="ORF">PP2015_528</name>
</gene>
<evidence type="ECO:0000313" key="3">
    <source>
        <dbReference type="Proteomes" id="UP000061457"/>
    </source>
</evidence>
<dbReference type="PANTHER" id="PTHR37426:SF1">
    <property type="entry name" value="RIBOSOMAL RNA LARGE SUBUNIT METHYLTRANSFERASE J"/>
    <property type="match status" value="1"/>
</dbReference>
<dbReference type="PATRIC" id="fig|161398.10.peg.537"/>
<dbReference type="InterPro" id="IPR029063">
    <property type="entry name" value="SAM-dependent_MTases_sf"/>
</dbReference>
<organism evidence="2 3">
    <name type="scientific">Pseudoalteromonas phenolica</name>
    <dbReference type="NCBI Taxonomy" id="161398"/>
    <lineage>
        <taxon>Bacteria</taxon>
        <taxon>Pseudomonadati</taxon>
        <taxon>Pseudomonadota</taxon>
        <taxon>Gammaproteobacteria</taxon>
        <taxon>Alteromonadales</taxon>
        <taxon>Pseudoalteromonadaceae</taxon>
        <taxon>Pseudoalteromonas</taxon>
    </lineage>
</organism>